<accession>A0ABV9VLN5</accession>
<feature type="signal peptide" evidence="1">
    <location>
        <begin position="1"/>
        <end position="16"/>
    </location>
</feature>
<protein>
    <submittedName>
        <fullName evidence="2">Choice-of-anchor D domain-containing protein</fullName>
    </submittedName>
</protein>
<feature type="chain" id="PRO_5046635088" evidence="1">
    <location>
        <begin position="17"/>
        <end position="671"/>
    </location>
</feature>
<keyword evidence="1" id="KW-0732">Signal</keyword>
<gene>
    <name evidence="2" type="ORF">ACFPIJ_05615</name>
</gene>
<sequence length="671" mass="69976">MVVTLSAIPFVGTAAAAGPTAPFDAFTTTGDWWNHDYDSTNATFTMSRWGSEGFRLDAMPNGGGQSSRFRALVQPNFNQTLNVGTWRTESDPGASTYQVQLFGDDVGCLGKGSITIHEFTRDPATHAITSVVASYYQECNHTYGELRYHSTSAYSADAVVAAPDFPHPTLVFGTVWPGYTSAAQTLTVRSIGRLPRELGAVTLGGAAPDQFSIVGDSCAGTTLPAGQSCAVEITAHPTVEGAQNARLSIEGSSIEGLWGANLNVHGDAGAGRYVPVNPSRLLDTRNGAGPLGANTTLALPVTGVGSVPPTGVSAVVLNMTVTGPTSAGYLTVYPTGAARPTTSSLNFPAGWTGANSVTVPVGAGGKVDIYNPAGTVHVITDVVGFYTTANVNGLAGGDYVPLTPSRVLDTRNPDFGGPLNGFEGVTIPVELPTGFHPHVRAFAVNVTAVAPQLGGYLTAWNGTGPVPLTSMLNLVPQAVVSNFAIVPTALCAYWQCGGRPSITIYNGSSGKTHVVVDIIGIYDDGELGGLRFQPLGPTRITDTRQGAGAHPLGPASSTTIRPPGMLSDVRTVALAANLTGVNPSNSTYLTLWPTGENRPDMSNLNLAQHEIRSNATIIPLSSGGQFNVFNAAWTVDLVIDVAGTFVLRPGAEDFARWYRASSVVPQRVTRF</sequence>
<evidence type="ECO:0000256" key="1">
    <source>
        <dbReference type="SAM" id="SignalP"/>
    </source>
</evidence>
<dbReference type="NCBIfam" id="NF012200">
    <property type="entry name" value="choice_anch_D"/>
    <property type="match status" value="1"/>
</dbReference>
<dbReference type="EMBL" id="JBHSIU010000009">
    <property type="protein sequence ID" value="MFC4997296.1"/>
    <property type="molecule type" value="Genomic_DNA"/>
</dbReference>
<dbReference type="Gene3D" id="2.60.40.10">
    <property type="entry name" value="Immunoglobulins"/>
    <property type="match status" value="1"/>
</dbReference>
<dbReference type="RefSeq" id="WP_380113526.1">
    <property type="nucleotide sequence ID" value="NZ_JBHSIU010000009.1"/>
</dbReference>
<dbReference type="Proteomes" id="UP001595912">
    <property type="component" value="Unassembled WGS sequence"/>
</dbReference>
<keyword evidence="3" id="KW-1185">Reference proteome</keyword>
<dbReference type="InterPro" id="IPR013783">
    <property type="entry name" value="Ig-like_fold"/>
</dbReference>
<proteinExistence type="predicted"/>
<organism evidence="2 3">
    <name type="scientific">Dactylosporangium cerinum</name>
    <dbReference type="NCBI Taxonomy" id="1434730"/>
    <lineage>
        <taxon>Bacteria</taxon>
        <taxon>Bacillati</taxon>
        <taxon>Actinomycetota</taxon>
        <taxon>Actinomycetes</taxon>
        <taxon>Micromonosporales</taxon>
        <taxon>Micromonosporaceae</taxon>
        <taxon>Dactylosporangium</taxon>
    </lineage>
</organism>
<evidence type="ECO:0000313" key="3">
    <source>
        <dbReference type="Proteomes" id="UP001595912"/>
    </source>
</evidence>
<name>A0ABV9VLN5_9ACTN</name>
<evidence type="ECO:0000313" key="2">
    <source>
        <dbReference type="EMBL" id="MFC4997296.1"/>
    </source>
</evidence>
<comment type="caution">
    <text evidence="2">The sequence shown here is derived from an EMBL/GenBank/DDBJ whole genome shotgun (WGS) entry which is preliminary data.</text>
</comment>
<reference evidence="3" key="1">
    <citation type="journal article" date="2019" name="Int. J. Syst. Evol. Microbiol.">
        <title>The Global Catalogue of Microorganisms (GCM) 10K type strain sequencing project: providing services to taxonomists for standard genome sequencing and annotation.</title>
        <authorList>
            <consortium name="The Broad Institute Genomics Platform"/>
            <consortium name="The Broad Institute Genome Sequencing Center for Infectious Disease"/>
            <person name="Wu L."/>
            <person name="Ma J."/>
        </authorList>
    </citation>
    <scope>NUCLEOTIDE SEQUENCE [LARGE SCALE GENOMIC DNA]</scope>
    <source>
        <strain evidence="3">CGMCC 4.7152</strain>
    </source>
</reference>